<reference evidence="1 3" key="1">
    <citation type="submission" date="2020-06" db="EMBL/GenBank/DDBJ databases">
        <title>Anoxygenic phototrophic Chloroflexota member uses a Type I reaction center.</title>
        <authorList>
            <person name="Tsuji J.M."/>
            <person name="Shaw N.A."/>
            <person name="Nagashima S."/>
            <person name="Venkiteswaran J."/>
            <person name="Schiff S.L."/>
            <person name="Hanada S."/>
            <person name="Tank M."/>
            <person name="Neufeld J.D."/>
        </authorList>
    </citation>
    <scope>NUCLEOTIDE SEQUENCE [LARGE SCALE GENOMIC DNA]</scope>
    <source>
        <strain evidence="1">L227-S17</strain>
    </source>
</reference>
<keyword evidence="4" id="KW-1185">Reference proteome</keyword>
<name>A0A8T7LZB6_9CHLR</name>
<sequence>MTIVWKKIDRNIPEALKVTCPICGKTTVVIGYQTGAGHYFNKAASVVDCKHFRPYSAKKPTRPCTIDFDNLPYMTWFNTAEK</sequence>
<protein>
    <submittedName>
        <fullName evidence="1">Uncharacterized protein</fullName>
    </submittedName>
</protein>
<dbReference type="AlphaFoldDB" id="A0A8T7LZB6"/>
<evidence type="ECO:0000313" key="1">
    <source>
        <dbReference type="EMBL" id="NWJ46433.1"/>
    </source>
</evidence>
<dbReference type="EMBL" id="CP128399">
    <property type="protein sequence ID" value="WJW65801.1"/>
    <property type="molecule type" value="Genomic_DNA"/>
</dbReference>
<gene>
    <name evidence="1" type="ORF">HXX08_11190</name>
    <name evidence="2" type="ORF">OZ401_001580</name>
</gene>
<dbReference type="EMBL" id="JACATZ010000001">
    <property type="protein sequence ID" value="NWJ46433.1"/>
    <property type="molecule type" value="Genomic_DNA"/>
</dbReference>
<evidence type="ECO:0000313" key="3">
    <source>
        <dbReference type="Proteomes" id="UP000521676"/>
    </source>
</evidence>
<dbReference type="Proteomes" id="UP001431572">
    <property type="component" value="Chromosome 1"/>
</dbReference>
<dbReference type="Proteomes" id="UP000521676">
    <property type="component" value="Unassembled WGS sequence"/>
</dbReference>
<reference evidence="2" key="2">
    <citation type="journal article" date="2024" name="Nature">
        <title>Anoxygenic phototroph of the Chloroflexota uses a type I reaction centre.</title>
        <authorList>
            <person name="Tsuji J.M."/>
            <person name="Shaw N.A."/>
            <person name="Nagashima S."/>
            <person name="Venkiteswaran J.J."/>
            <person name="Schiff S.L."/>
            <person name="Watanabe T."/>
            <person name="Fukui M."/>
            <person name="Hanada S."/>
            <person name="Tank M."/>
            <person name="Neufeld J.D."/>
        </authorList>
    </citation>
    <scope>NUCLEOTIDE SEQUENCE</scope>
    <source>
        <strain evidence="2">L227-S17</strain>
    </source>
</reference>
<accession>A0A8T7LZB6</accession>
<proteinExistence type="predicted"/>
<dbReference type="RefSeq" id="WP_341467686.1">
    <property type="nucleotide sequence ID" value="NZ_CP128399.1"/>
</dbReference>
<organism evidence="1 3">
    <name type="scientific">Candidatus Chlorohelix allophototropha</name>
    <dbReference type="NCBI Taxonomy" id="3003348"/>
    <lineage>
        <taxon>Bacteria</taxon>
        <taxon>Bacillati</taxon>
        <taxon>Chloroflexota</taxon>
        <taxon>Chloroflexia</taxon>
        <taxon>Candidatus Chloroheliales</taxon>
        <taxon>Candidatus Chloroheliaceae</taxon>
        <taxon>Candidatus Chlorohelix</taxon>
    </lineage>
</organism>
<evidence type="ECO:0000313" key="2">
    <source>
        <dbReference type="EMBL" id="WJW65801.1"/>
    </source>
</evidence>
<evidence type="ECO:0000313" key="4">
    <source>
        <dbReference type="Proteomes" id="UP001431572"/>
    </source>
</evidence>